<reference evidence="1 2" key="1">
    <citation type="submission" date="2014-07" db="EMBL/GenBank/DDBJ databases">
        <title>Comparative genomic insights into amoeba endosymbionts belonging to the families of Holosporaceae and Candidatus Midichloriaceae within Rickettsiales.</title>
        <authorList>
            <person name="Wang Z."/>
            <person name="Wu M."/>
        </authorList>
    </citation>
    <scope>NUCLEOTIDE SEQUENCE [LARGE SCALE GENOMIC DNA]</scope>
    <source>
        <strain evidence="1">PRA3</strain>
    </source>
</reference>
<accession>A0A077AWV9</accession>
<organism evidence="1 2">
    <name type="scientific">Candidatus Odyssella acanthamoebae</name>
    <dbReference type="NCBI Taxonomy" id="91604"/>
    <lineage>
        <taxon>Bacteria</taxon>
        <taxon>Pseudomonadati</taxon>
        <taxon>Pseudomonadota</taxon>
        <taxon>Alphaproteobacteria</taxon>
        <taxon>Holosporales</taxon>
        <taxon>Candidatus Paracaedibacteraceae</taxon>
        <taxon>Candidatus Odyssella</taxon>
    </lineage>
</organism>
<proteinExistence type="predicted"/>
<evidence type="ECO:0000313" key="2">
    <source>
        <dbReference type="Proteomes" id="UP000028926"/>
    </source>
</evidence>
<dbReference type="HOGENOM" id="CLU_563478_0_0_5"/>
<protein>
    <submittedName>
        <fullName evidence="1">Uncharacterized protein</fullName>
    </submittedName>
</protein>
<evidence type="ECO:0000313" key="1">
    <source>
        <dbReference type="EMBL" id="AIK97011.1"/>
    </source>
</evidence>
<gene>
    <name evidence="1" type="ORF">ID47_10140</name>
</gene>
<dbReference type="eggNOG" id="ENOG502ZJ3P">
    <property type="taxonomic scope" value="Bacteria"/>
</dbReference>
<dbReference type="STRING" id="91604.ID47_10140"/>
<dbReference type="Proteomes" id="UP000028926">
    <property type="component" value="Chromosome"/>
</dbReference>
<dbReference type="KEGG" id="paca:ID47_10140"/>
<dbReference type="AlphaFoldDB" id="A0A077AWV9"/>
<keyword evidence="2" id="KW-1185">Reference proteome</keyword>
<sequence length="484" mass="55888">MLFAKFLLGNDTLNLFYEYIFTRGITRKTFNNREYFNYLDELQEYFNSVFDMREEYGRSKRKRLKAEHVEKGHVENKRPRVEIVPPPPQPHGNHEIPQLPNSGKNNFFADVMQKVAQGIMENFQLAAQNNRPIPPAEGVAQQVPKPWVPQPIPQAAPNPVVPPPIAFQRAPFPLPPQQRVFQGDPQPFGPQRQMVIPEKLQTGRGDTYFKNDRGAIFYGDPTKASAATNEQRQKLAEILNQLFALRFNQLISEENFKIASAVLDVIGTGIKENFQICSDLFVKFSKNYQNYIQYSFDPRVVIHCEQSDMFVQDRLPAIYNTLMLAYNFAVENNILQDFFSHAFLDNLSGFGCLDGAQKILVNWLEANIEKIERAQNKDIQETALTDSSIFQTFAEVINELKTKTIISGFGNLTYNQFLEKLKLEENFQDLGKERQNIKIMNAEEIFYDELKDPIKDSVLAKLISLKYKVKMEDIDRCWTIFRGE</sequence>
<name>A0A077AWV9_9PROT</name>
<dbReference type="EMBL" id="CP008941">
    <property type="protein sequence ID" value="AIK97011.1"/>
    <property type="molecule type" value="Genomic_DNA"/>
</dbReference>